<organism evidence="1 2">
    <name type="scientific">Xylaria arbuscula</name>
    <dbReference type="NCBI Taxonomy" id="114810"/>
    <lineage>
        <taxon>Eukaryota</taxon>
        <taxon>Fungi</taxon>
        <taxon>Dikarya</taxon>
        <taxon>Ascomycota</taxon>
        <taxon>Pezizomycotina</taxon>
        <taxon>Sordariomycetes</taxon>
        <taxon>Xylariomycetidae</taxon>
        <taxon>Xylariales</taxon>
        <taxon>Xylariaceae</taxon>
        <taxon>Xylaria</taxon>
    </lineage>
</organism>
<evidence type="ECO:0000313" key="1">
    <source>
        <dbReference type="EMBL" id="KAJ3563855.1"/>
    </source>
</evidence>
<sequence>MPLFRHILANLQLSGPAKSILSGRFRRRDKEGDFNSCRLSGQSRSQEAKELAKTHVLSIDIMRSMPDIASRNVGSTMPAIPYQAGFFSLLKRHPTLGESLTMVKLL</sequence>
<dbReference type="EMBL" id="JANPWZ010001698">
    <property type="protein sequence ID" value="KAJ3563855.1"/>
    <property type="molecule type" value="Genomic_DNA"/>
</dbReference>
<evidence type="ECO:0000313" key="2">
    <source>
        <dbReference type="Proteomes" id="UP001148614"/>
    </source>
</evidence>
<protein>
    <submittedName>
        <fullName evidence="1">Uncharacterized protein</fullName>
    </submittedName>
</protein>
<name>A0A9W8N944_9PEZI</name>
<gene>
    <name evidence="1" type="ORF">NPX13_g8054</name>
</gene>
<proteinExistence type="predicted"/>
<reference evidence="1" key="1">
    <citation type="submission" date="2022-07" db="EMBL/GenBank/DDBJ databases">
        <title>Genome Sequence of Xylaria arbuscula.</title>
        <authorList>
            <person name="Buettner E."/>
        </authorList>
    </citation>
    <scope>NUCLEOTIDE SEQUENCE</scope>
    <source>
        <strain evidence="1">VT107</strain>
    </source>
</reference>
<dbReference type="AlphaFoldDB" id="A0A9W8N944"/>
<comment type="caution">
    <text evidence="1">The sequence shown here is derived from an EMBL/GenBank/DDBJ whole genome shotgun (WGS) entry which is preliminary data.</text>
</comment>
<accession>A0A9W8N944</accession>
<dbReference type="Proteomes" id="UP001148614">
    <property type="component" value="Unassembled WGS sequence"/>
</dbReference>
<keyword evidence="2" id="KW-1185">Reference proteome</keyword>